<gene>
    <name evidence="1" type="ORF">EV645_3822</name>
</gene>
<name>A0A4Q7X0G8_9ACTN</name>
<evidence type="ECO:0000313" key="1">
    <source>
        <dbReference type="EMBL" id="RZU16270.1"/>
    </source>
</evidence>
<keyword evidence="2" id="KW-1185">Reference proteome</keyword>
<reference evidence="1 2" key="1">
    <citation type="journal article" date="2015" name="Stand. Genomic Sci.">
        <title>Genomic Encyclopedia of Bacterial and Archaeal Type Strains, Phase III: the genomes of soil and plant-associated and newly described type strains.</title>
        <authorList>
            <person name="Whitman W.B."/>
            <person name="Woyke T."/>
            <person name="Klenk H.P."/>
            <person name="Zhou Y."/>
            <person name="Lilburn T.G."/>
            <person name="Beck B.J."/>
            <person name="De Vos P."/>
            <person name="Vandamme P."/>
            <person name="Eisen J.A."/>
            <person name="Garrity G."/>
            <person name="Hugenholtz P."/>
            <person name="Kyrpides N.C."/>
        </authorList>
    </citation>
    <scope>NUCLEOTIDE SEQUENCE [LARGE SCALE GENOMIC DNA]</scope>
    <source>
        <strain evidence="1 2">VKM Ac-2540</strain>
    </source>
</reference>
<protein>
    <submittedName>
        <fullName evidence="1">Uncharacterized protein</fullName>
    </submittedName>
</protein>
<comment type="caution">
    <text evidence="1">The sequence shown here is derived from an EMBL/GenBank/DDBJ whole genome shotgun (WGS) entry which is preliminary data.</text>
</comment>
<dbReference type="RefSeq" id="WP_130445196.1">
    <property type="nucleotide sequence ID" value="NZ_SHKR01000012.1"/>
</dbReference>
<organism evidence="1 2">
    <name type="scientific">Kribbella rubisoli</name>
    <dbReference type="NCBI Taxonomy" id="3075929"/>
    <lineage>
        <taxon>Bacteria</taxon>
        <taxon>Bacillati</taxon>
        <taxon>Actinomycetota</taxon>
        <taxon>Actinomycetes</taxon>
        <taxon>Propionibacteriales</taxon>
        <taxon>Kribbellaceae</taxon>
        <taxon>Kribbella</taxon>
    </lineage>
</organism>
<dbReference type="OrthoDB" id="144574at2"/>
<dbReference type="Proteomes" id="UP000292027">
    <property type="component" value="Unassembled WGS sequence"/>
</dbReference>
<dbReference type="EMBL" id="SHKR01000012">
    <property type="protein sequence ID" value="RZU16270.1"/>
    <property type="molecule type" value="Genomic_DNA"/>
</dbReference>
<evidence type="ECO:0000313" key="2">
    <source>
        <dbReference type="Proteomes" id="UP000292027"/>
    </source>
</evidence>
<dbReference type="Gene3D" id="3.20.20.80">
    <property type="entry name" value="Glycosidases"/>
    <property type="match status" value="1"/>
</dbReference>
<accession>A0A4Q7X0G8</accession>
<sequence>MPLNEIAASLYPWDLADEGIEHILDVLSSRAEVNSAYLVGLMHKEKRPLHARHYPHNPVRRYYVPEDSRVYWAPDPGKYQRIKPLTTEREFLIGRDWLDELTTAARRRGMRTGCEISHTIIDAQYARENLSDVLQRDVYGNIVGAFEAVEAQRALPCLNHPDVQDYLYGLFADVAANHDVDYVQTCLVLFGAGRDDGGTHSFGPTSWQQLLAVATGGCFCAACKAKATEEGLDWDAVVHQVTHLANLSRRIGLEELHERQLLDESNYTESALLVENEAFTAWLQFRKRSVNRLFALVREALAASGRQVEFRYNTYMASPERAGLDFASAFTYVDSVRESDYSDQLGTAEGVATKRAKLMKCRRALREDQQLIAALGVRPNATTQTLTDSVRAAVEAGADGLSLGHYDGATMERLDAVKLGLHRWEGQQRDWQPLTESPAE</sequence>
<proteinExistence type="predicted"/>
<dbReference type="AlphaFoldDB" id="A0A4Q7X0G8"/>